<dbReference type="GO" id="GO:0051920">
    <property type="term" value="F:peroxiredoxin activity"/>
    <property type="evidence" value="ECO:0007669"/>
    <property type="project" value="InterPro"/>
</dbReference>
<dbReference type="NCBIfam" id="TIGR00778">
    <property type="entry name" value="ahpD_dom"/>
    <property type="match status" value="1"/>
</dbReference>
<dbReference type="PANTHER" id="PTHR34846">
    <property type="entry name" value="4-CARBOXYMUCONOLACTONE DECARBOXYLASE FAMILY PROTEIN (AFU_ORTHOLOGUE AFUA_6G11590)"/>
    <property type="match status" value="1"/>
</dbReference>
<dbReference type="Gene3D" id="1.20.1290.10">
    <property type="entry name" value="AhpD-like"/>
    <property type="match status" value="1"/>
</dbReference>
<evidence type="ECO:0000259" key="1">
    <source>
        <dbReference type="Pfam" id="PF02627"/>
    </source>
</evidence>
<dbReference type="Pfam" id="PF02627">
    <property type="entry name" value="CMD"/>
    <property type="match status" value="1"/>
</dbReference>
<dbReference type="OrthoDB" id="331146at2"/>
<dbReference type="STRING" id="1122192.SAMN02745673_00022"/>
<keyword evidence="2" id="KW-0575">Peroxidase</keyword>
<dbReference type="RefSeq" id="WP_078759481.1">
    <property type="nucleotide sequence ID" value="NZ_FUWS01000001.1"/>
</dbReference>
<dbReference type="InterPro" id="IPR029032">
    <property type="entry name" value="AhpD-like"/>
</dbReference>
<keyword evidence="3" id="KW-1185">Reference proteome</keyword>
<sequence length="143" mass="15924">MTRMNVAETAPAPYRALLQADAALRTGPLDATVRELVKLRASQLNGCVFCVDLHAGEARGNGESERRLYQLAVWQESELFDARERAALAYTDAVTRLEPVGDDLWETLRRHFPDEAELGHLVTQVALINALNRVGVPMRMRPA</sequence>
<accession>A0A1T4JWS2</accession>
<feature type="domain" description="Carboxymuconolactone decarboxylase-like" evidence="1">
    <location>
        <begin position="14"/>
        <end position="92"/>
    </location>
</feature>
<gene>
    <name evidence="2" type="ORF">SAMN02745673_00022</name>
</gene>
<protein>
    <submittedName>
        <fullName evidence="2">Alkylhydroperoxidase AhpD family core domain-containing protein</fullName>
    </submittedName>
</protein>
<dbReference type="SUPFAM" id="SSF69118">
    <property type="entry name" value="AhpD-like"/>
    <property type="match status" value="1"/>
</dbReference>
<dbReference type="AlphaFoldDB" id="A0A1T4JWS2"/>
<proteinExistence type="predicted"/>
<dbReference type="Proteomes" id="UP000190637">
    <property type="component" value="Unassembled WGS sequence"/>
</dbReference>
<dbReference type="InterPro" id="IPR003779">
    <property type="entry name" value="CMD-like"/>
</dbReference>
<name>A0A1T4JWS2_9ACTN</name>
<evidence type="ECO:0000313" key="3">
    <source>
        <dbReference type="Proteomes" id="UP000190637"/>
    </source>
</evidence>
<organism evidence="2 3">
    <name type="scientific">Marinactinospora thermotolerans DSM 45154</name>
    <dbReference type="NCBI Taxonomy" id="1122192"/>
    <lineage>
        <taxon>Bacteria</taxon>
        <taxon>Bacillati</taxon>
        <taxon>Actinomycetota</taxon>
        <taxon>Actinomycetes</taxon>
        <taxon>Streptosporangiales</taxon>
        <taxon>Nocardiopsidaceae</taxon>
        <taxon>Marinactinospora</taxon>
    </lineage>
</organism>
<dbReference type="PANTHER" id="PTHR34846:SF10">
    <property type="entry name" value="CYTOPLASMIC PROTEIN"/>
    <property type="match status" value="1"/>
</dbReference>
<reference evidence="2 3" key="1">
    <citation type="submission" date="2017-02" db="EMBL/GenBank/DDBJ databases">
        <authorList>
            <person name="Peterson S.W."/>
        </authorList>
    </citation>
    <scope>NUCLEOTIDE SEQUENCE [LARGE SCALE GENOMIC DNA]</scope>
    <source>
        <strain evidence="2 3">DSM 45154</strain>
    </source>
</reference>
<dbReference type="InterPro" id="IPR004675">
    <property type="entry name" value="AhpD_core"/>
</dbReference>
<evidence type="ECO:0000313" key="2">
    <source>
        <dbReference type="EMBL" id="SJZ34599.1"/>
    </source>
</evidence>
<keyword evidence="2" id="KW-0560">Oxidoreductase</keyword>
<dbReference type="EMBL" id="FUWS01000001">
    <property type="protein sequence ID" value="SJZ34599.1"/>
    <property type="molecule type" value="Genomic_DNA"/>
</dbReference>